<name>A0ABS2LCQ9_9CELL</name>
<keyword evidence="2" id="KW-1185">Reference proteome</keyword>
<dbReference type="Proteomes" id="UP000698059">
    <property type="component" value="Unassembled WGS sequence"/>
</dbReference>
<dbReference type="RefSeq" id="WP_205305845.1">
    <property type="nucleotide sequence ID" value="NZ_BAAAVF010000010.1"/>
</dbReference>
<sequence length="216" mass="24091">MSIRGWIVRKLDSYSIDLHQDHGIVVRRDGSPDAFAYCIEPSPTSVFDEADFASALDEMPELQFLILVRRDATDRAYELAAETGVCLDGFGEFQTALRLLDDVSEHRSREIEYLLNRLEGNRATVRVVRRGKAIFEIHRSAPARPVIIVAIDHYEVTSDGVYALINSRDGLKIDAIVSTNPYARGFAPEAVRAASNAGVDILPLNEFLSLLGSRWN</sequence>
<dbReference type="EMBL" id="JAFBBO010000001">
    <property type="protein sequence ID" value="MBM7477584.1"/>
    <property type="molecule type" value="Genomic_DNA"/>
</dbReference>
<evidence type="ECO:0000313" key="1">
    <source>
        <dbReference type="EMBL" id="MBM7477584.1"/>
    </source>
</evidence>
<proteinExistence type="predicted"/>
<protein>
    <submittedName>
        <fullName evidence="1">Uncharacterized protein</fullName>
    </submittedName>
</protein>
<evidence type="ECO:0000313" key="2">
    <source>
        <dbReference type="Proteomes" id="UP000698059"/>
    </source>
</evidence>
<organism evidence="1 2">
    <name type="scientific">Oerskovia jenensis</name>
    <dbReference type="NCBI Taxonomy" id="162169"/>
    <lineage>
        <taxon>Bacteria</taxon>
        <taxon>Bacillati</taxon>
        <taxon>Actinomycetota</taxon>
        <taxon>Actinomycetes</taxon>
        <taxon>Micrococcales</taxon>
        <taxon>Cellulomonadaceae</taxon>
        <taxon>Oerskovia</taxon>
    </lineage>
</organism>
<reference evidence="1 2" key="1">
    <citation type="submission" date="2021-01" db="EMBL/GenBank/DDBJ databases">
        <title>Sequencing the genomes of 1000 actinobacteria strains.</title>
        <authorList>
            <person name="Klenk H.-P."/>
        </authorList>
    </citation>
    <scope>NUCLEOTIDE SEQUENCE [LARGE SCALE GENOMIC DNA]</scope>
    <source>
        <strain evidence="1 2">DSM 46000</strain>
    </source>
</reference>
<gene>
    <name evidence="1" type="ORF">JOD49_000504</name>
</gene>
<accession>A0ABS2LCQ9</accession>
<comment type="caution">
    <text evidence="1">The sequence shown here is derived from an EMBL/GenBank/DDBJ whole genome shotgun (WGS) entry which is preliminary data.</text>
</comment>